<dbReference type="EMBL" id="BEZZ01024091">
    <property type="protein sequence ID" value="GCC39619.1"/>
    <property type="molecule type" value="Genomic_DNA"/>
</dbReference>
<sequence>LLSKFGRKGEKPYAPLNVIADFAGGGIMCAMGIMLALYERIRSGKGQLIDASMVS</sequence>
<dbReference type="PANTHER" id="PTHR48228:SF5">
    <property type="entry name" value="ALPHA-METHYLACYL-COA RACEMASE"/>
    <property type="match status" value="1"/>
</dbReference>
<dbReference type="AlphaFoldDB" id="A0A401TAF6"/>
<dbReference type="InterPro" id="IPR050509">
    <property type="entry name" value="CoA-transferase_III"/>
</dbReference>
<proteinExistence type="inferred from homology"/>
<dbReference type="STRING" id="137246.A0A401TAF6"/>
<gene>
    <name evidence="3" type="ORF">chiPu_0023626</name>
</gene>
<evidence type="ECO:0000313" key="4">
    <source>
        <dbReference type="Proteomes" id="UP000287033"/>
    </source>
</evidence>
<dbReference type="Gene3D" id="3.40.50.10540">
    <property type="entry name" value="Crotonobetainyl-coa:carnitine coa-transferase, domain 1"/>
    <property type="match status" value="1"/>
</dbReference>
<keyword evidence="2" id="KW-1133">Transmembrane helix</keyword>
<organism evidence="3 4">
    <name type="scientific">Chiloscyllium punctatum</name>
    <name type="common">Brownbanded bambooshark</name>
    <name type="synonym">Hemiscyllium punctatum</name>
    <dbReference type="NCBI Taxonomy" id="137246"/>
    <lineage>
        <taxon>Eukaryota</taxon>
        <taxon>Metazoa</taxon>
        <taxon>Chordata</taxon>
        <taxon>Craniata</taxon>
        <taxon>Vertebrata</taxon>
        <taxon>Chondrichthyes</taxon>
        <taxon>Elasmobranchii</taxon>
        <taxon>Galeomorphii</taxon>
        <taxon>Galeoidea</taxon>
        <taxon>Orectolobiformes</taxon>
        <taxon>Hemiscylliidae</taxon>
        <taxon>Chiloscyllium</taxon>
    </lineage>
</organism>
<dbReference type="Proteomes" id="UP000287033">
    <property type="component" value="Unassembled WGS sequence"/>
</dbReference>
<comment type="caution">
    <text evidence="3">The sequence shown here is derived from an EMBL/GenBank/DDBJ whole genome shotgun (WGS) entry which is preliminary data.</text>
</comment>
<keyword evidence="2" id="KW-0812">Transmembrane</keyword>
<dbReference type="InterPro" id="IPR023606">
    <property type="entry name" value="CoA-Trfase_III_dom_1_sf"/>
</dbReference>
<feature type="non-terminal residue" evidence="3">
    <location>
        <position position="1"/>
    </location>
</feature>
<dbReference type="SUPFAM" id="SSF89796">
    <property type="entry name" value="CoA-transferase family III (CaiB/BaiF)"/>
    <property type="match status" value="1"/>
</dbReference>
<evidence type="ECO:0000256" key="1">
    <source>
        <dbReference type="ARBA" id="ARBA00008383"/>
    </source>
</evidence>
<accession>A0A401TAF6</accession>
<feature type="transmembrane region" description="Helical" evidence="2">
    <location>
        <begin position="18"/>
        <end position="38"/>
    </location>
</feature>
<evidence type="ECO:0000256" key="2">
    <source>
        <dbReference type="SAM" id="Phobius"/>
    </source>
</evidence>
<keyword evidence="2" id="KW-0472">Membrane</keyword>
<dbReference type="GO" id="GO:0005739">
    <property type="term" value="C:mitochondrion"/>
    <property type="evidence" value="ECO:0007669"/>
    <property type="project" value="TreeGrafter"/>
</dbReference>
<dbReference type="GO" id="GO:0008206">
    <property type="term" value="P:bile acid metabolic process"/>
    <property type="evidence" value="ECO:0007669"/>
    <property type="project" value="TreeGrafter"/>
</dbReference>
<evidence type="ECO:0000313" key="3">
    <source>
        <dbReference type="EMBL" id="GCC39619.1"/>
    </source>
</evidence>
<name>A0A401TAF6_CHIPU</name>
<evidence type="ECO:0008006" key="5">
    <source>
        <dbReference type="Google" id="ProtNLM"/>
    </source>
</evidence>
<dbReference type="GO" id="GO:0008111">
    <property type="term" value="F:alpha-methylacyl-CoA racemase activity"/>
    <property type="evidence" value="ECO:0007669"/>
    <property type="project" value="TreeGrafter"/>
</dbReference>
<dbReference type="PANTHER" id="PTHR48228">
    <property type="entry name" value="SUCCINYL-COA--D-CITRAMALATE COA-TRANSFERASE"/>
    <property type="match status" value="1"/>
</dbReference>
<dbReference type="Pfam" id="PF02515">
    <property type="entry name" value="CoA_transf_3"/>
    <property type="match status" value="1"/>
</dbReference>
<reference evidence="3 4" key="1">
    <citation type="journal article" date="2018" name="Nat. Ecol. Evol.">
        <title>Shark genomes provide insights into elasmobranch evolution and the origin of vertebrates.</title>
        <authorList>
            <person name="Hara Y"/>
            <person name="Yamaguchi K"/>
            <person name="Onimaru K"/>
            <person name="Kadota M"/>
            <person name="Koyanagi M"/>
            <person name="Keeley SD"/>
            <person name="Tatsumi K"/>
            <person name="Tanaka K"/>
            <person name="Motone F"/>
            <person name="Kageyama Y"/>
            <person name="Nozu R"/>
            <person name="Adachi N"/>
            <person name="Nishimura O"/>
            <person name="Nakagawa R"/>
            <person name="Tanegashima C"/>
            <person name="Kiyatake I"/>
            <person name="Matsumoto R"/>
            <person name="Murakumo K"/>
            <person name="Nishida K"/>
            <person name="Terakita A"/>
            <person name="Kuratani S"/>
            <person name="Sato K"/>
            <person name="Hyodo S Kuraku.S."/>
        </authorList>
    </citation>
    <scope>NUCLEOTIDE SEQUENCE [LARGE SCALE GENOMIC DNA]</scope>
</reference>
<keyword evidence="4" id="KW-1185">Reference proteome</keyword>
<dbReference type="InterPro" id="IPR003673">
    <property type="entry name" value="CoA-Trfase_fam_III"/>
</dbReference>
<protein>
    <recommendedName>
        <fullName evidence="5">CoA transferase</fullName>
    </recommendedName>
</protein>
<comment type="similarity">
    <text evidence="1">Belongs to the CoA-transferase III family.</text>
</comment>